<evidence type="ECO:0000313" key="1">
    <source>
        <dbReference type="EMBL" id="HJF28197.1"/>
    </source>
</evidence>
<protein>
    <submittedName>
        <fullName evidence="1">Nucleoside-diphosphate sugar epimerase</fullName>
    </submittedName>
</protein>
<accession>A0A9D2UT69</accession>
<proteinExistence type="predicted"/>
<dbReference type="Gene3D" id="3.40.50.720">
    <property type="entry name" value="NAD(P)-binding Rossmann-like Domain"/>
    <property type="match status" value="1"/>
</dbReference>
<reference evidence="1" key="1">
    <citation type="journal article" date="2021" name="PeerJ">
        <title>Extensive microbial diversity within the chicken gut microbiome revealed by metagenomics and culture.</title>
        <authorList>
            <person name="Gilroy R."/>
            <person name="Ravi A."/>
            <person name="Getino M."/>
            <person name="Pursley I."/>
            <person name="Horton D.L."/>
            <person name="Alikhan N.F."/>
            <person name="Baker D."/>
            <person name="Gharbi K."/>
            <person name="Hall N."/>
            <person name="Watson M."/>
            <person name="Adriaenssens E.M."/>
            <person name="Foster-Nyarko E."/>
            <person name="Jarju S."/>
            <person name="Secka A."/>
            <person name="Antonio M."/>
            <person name="Oren A."/>
            <person name="Chaudhuri R.R."/>
            <person name="La Ragione R."/>
            <person name="Hildebrand F."/>
            <person name="Pallen M.J."/>
        </authorList>
    </citation>
    <scope>NUCLEOTIDE SEQUENCE</scope>
    <source>
        <strain evidence="1">CHK135-1449</strain>
    </source>
</reference>
<dbReference type="InterPro" id="IPR036291">
    <property type="entry name" value="NAD(P)-bd_dom_sf"/>
</dbReference>
<dbReference type="Proteomes" id="UP000787156">
    <property type="component" value="Unassembled WGS sequence"/>
</dbReference>
<sequence length="223" mass="25493">MTKSITHPMVIGASGLVGKQLIQDLQVEPSCEQITAVVRHYQTDWDSFNKVRQLVLEDFLMLNDQDVSGHTHGFSCLGTTIKKAGSRQSFYDIDYTINAHFAELLQQTEAHYLLLSAMGANPQSLFYYNRVKGELEEYVQSLSLDRISLIRPSLLLGEREEPRLLEDTAQQIYHKISNFIPDTFQYKPVTAAQVAHTMVEAARTQTVKFEIYDNLYIQKMKRG</sequence>
<gene>
    <name evidence="1" type="ORF">K8V79_08130</name>
</gene>
<reference evidence="1" key="2">
    <citation type="submission" date="2021-09" db="EMBL/GenBank/DDBJ databases">
        <authorList>
            <person name="Gilroy R."/>
        </authorList>
    </citation>
    <scope>NUCLEOTIDE SEQUENCE</scope>
    <source>
        <strain evidence="1">CHK135-1449</strain>
    </source>
</reference>
<dbReference type="SUPFAM" id="SSF51735">
    <property type="entry name" value="NAD(P)-binding Rossmann-fold domains"/>
    <property type="match status" value="1"/>
</dbReference>
<dbReference type="EMBL" id="DYWX01000085">
    <property type="protein sequence ID" value="HJF28197.1"/>
    <property type="molecule type" value="Genomic_DNA"/>
</dbReference>
<comment type="caution">
    <text evidence="1">The sequence shown here is derived from an EMBL/GenBank/DDBJ whole genome shotgun (WGS) entry which is preliminary data.</text>
</comment>
<dbReference type="AlphaFoldDB" id="A0A9D2UT69"/>
<dbReference type="PANTHER" id="PTHR14097">
    <property type="entry name" value="OXIDOREDUCTASE HTATIP2"/>
    <property type="match status" value="1"/>
</dbReference>
<evidence type="ECO:0000313" key="2">
    <source>
        <dbReference type="Proteomes" id="UP000787156"/>
    </source>
</evidence>
<dbReference type="PANTHER" id="PTHR14097:SF7">
    <property type="entry name" value="OXIDOREDUCTASE HTATIP2"/>
    <property type="match status" value="1"/>
</dbReference>
<name>A0A9D2UT69_ACILW</name>
<organism evidence="1 2">
    <name type="scientific">Acinetobacter lwoffii</name>
    <dbReference type="NCBI Taxonomy" id="28090"/>
    <lineage>
        <taxon>Bacteria</taxon>
        <taxon>Pseudomonadati</taxon>
        <taxon>Pseudomonadota</taxon>
        <taxon>Gammaproteobacteria</taxon>
        <taxon>Moraxellales</taxon>
        <taxon>Moraxellaceae</taxon>
        <taxon>Acinetobacter</taxon>
    </lineage>
</organism>